<dbReference type="EMBL" id="JAHBAY010000005">
    <property type="protein sequence ID" value="MBT0770197.1"/>
    <property type="molecule type" value="Genomic_DNA"/>
</dbReference>
<evidence type="ECO:0000313" key="2">
    <source>
        <dbReference type="Proteomes" id="UP001197247"/>
    </source>
</evidence>
<evidence type="ECO:0000313" key="1">
    <source>
        <dbReference type="EMBL" id="MBT0770197.1"/>
    </source>
</evidence>
<organism evidence="1 2">
    <name type="scientific">Kineosporia corallincola</name>
    <dbReference type="NCBI Taxonomy" id="2835133"/>
    <lineage>
        <taxon>Bacteria</taxon>
        <taxon>Bacillati</taxon>
        <taxon>Actinomycetota</taxon>
        <taxon>Actinomycetes</taxon>
        <taxon>Kineosporiales</taxon>
        <taxon>Kineosporiaceae</taxon>
        <taxon>Kineosporia</taxon>
    </lineage>
</organism>
<name>A0ABS5TGI3_9ACTN</name>
<gene>
    <name evidence="1" type="ORF">KIH74_14750</name>
</gene>
<accession>A0ABS5TGI3</accession>
<comment type="caution">
    <text evidence="1">The sequence shown here is derived from an EMBL/GenBank/DDBJ whole genome shotgun (WGS) entry which is preliminary data.</text>
</comment>
<reference evidence="1 2" key="1">
    <citation type="submission" date="2021-05" db="EMBL/GenBank/DDBJ databases">
        <title>Kineosporia and Streptomyces sp. nov. two new marine actinobacteria isolated from Coral.</title>
        <authorList>
            <person name="Buangrab K."/>
            <person name="Sutthacheep M."/>
            <person name="Yeemin T."/>
            <person name="Harunari E."/>
            <person name="Igarashi Y."/>
            <person name="Kanchanasin P."/>
            <person name="Tanasupawat S."/>
            <person name="Phongsopitanun W."/>
        </authorList>
    </citation>
    <scope>NUCLEOTIDE SEQUENCE [LARGE SCALE GENOMIC DNA]</scope>
    <source>
        <strain evidence="1 2">J2-2</strain>
    </source>
</reference>
<protein>
    <submittedName>
        <fullName evidence="1">Uncharacterized protein</fullName>
    </submittedName>
</protein>
<proteinExistence type="predicted"/>
<dbReference type="RefSeq" id="WP_214156487.1">
    <property type="nucleotide sequence ID" value="NZ_JAHBAY010000005.1"/>
</dbReference>
<keyword evidence="2" id="KW-1185">Reference proteome</keyword>
<dbReference type="Proteomes" id="UP001197247">
    <property type="component" value="Unassembled WGS sequence"/>
</dbReference>
<sequence>MSPTESPDSADGQDAEDGRRLSLHRLLLRLAGRVPDDEMSRMRMSLADGERGELTDLLGAAIAAGHGDPDVLDDPAVRNLLEREGRAVPAAPVALIPVPMHRFTGRRGGDDAVPDQAGSEQLRLTPADELDQAAVESARRVGDVVALWRVFRRGEAGTLLRVYLCEARAGSDVVEMTAEMQYALEELGERPSRVEVFHDTGETLTAYHEQALTAALPVWAADSVPVRLARVFDGAEESGPYFSDDHLRLTGPDRDRVLAYLRSGTPVLDSVGTMDDVVRPERVACVPVDFRSDRVWVWTEAVAYYLAEYDLAPEPDLMSHILGGPPPVRALGRYDRQRVTAALFAPAEREPVWQAG</sequence>